<gene>
    <name evidence="1" type="ORF">P6F46_05390</name>
</gene>
<sequence length="222" mass="25392">MKKTSRKRKGTKAAKFSGKKEAIVTKTFVEIGKPVVLKNDHVEKGQLLVSGIYGNEESPTIVSAKGIVYGETWYTSEVNVPLKTQFQVYTGNTYNEHYLKFGSTKIKIWGFQHDKYKRSRTESVKHDVKLFGFTLPIAYEKDIVREEEEANREYTEKQAMKVAKEMAEKELKKKLDEHAMIVSDKILSKEVEADQLKVTLHYTVIENIAEPQPISESDIQGD</sequence>
<dbReference type="Pfam" id="PF06898">
    <property type="entry name" value="YqfD"/>
    <property type="match status" value="1"/>
</dbReference>
<accession>A0ABT7KTU6</accession>
<name>A0ABT7KTU6_9BACI</name>
<comment type="caution">
    <text evidence="1">The sequence shown here is derived from an EMBL/GenBank/DDBJ whole genome shotgun (WGS) entry which is preliminary data.</text>
</comment>
<proteinExistence type="predicted"/>
<dbReference type="Proteomes" id="UP001229716">
    <property type="component" value="Unassembled WGS sequence"/>
</dbReference>
<dbReference type="InterPro" id="IPR010690">
    <property type="entry name" value="YqfD"/>
</dbReference>
<evidence type="ECO:0000313" key="2">
    <source>
        <dbReference type="Proteomes" id="UP001229716"/>
    </source>
</evidence>
<dbReference type="EMBL" id="JASWHZ010000001">
    <property type="protein sequence ID" value="MDL2417287.1"/>
    <property type="molecule type" value="Genomic_DNA"/>
</dbReference>
<evidence type="ECO:0000313" key="1">
    <source>
        <dbReference type="EMBL" id="MDL2417287.1"/>
    </source>
</evidence>
<reference evidence="1 2" key="1">
    <citation type="journal article" date="2023" name="Int. J. Mol. Sci.">
        <title>Pathogenicity and Genomic Characterization of a Novel Genospecies, Bacillus shihchuchen, of the Bacillus cereus Group Isolated from Chinese Softshell Turtle (Pelodiscus sinensis).</title>
        <authorList>
            <person name="Cheng L.W."/>
            <person name="Byadgi O.V."/>
            <person name="Tsai C.E."/>
            <person name="Wang P.C."/>
            <person name="Chen S.C."/>
        </authorList>
    </citation>
    <scope>NUCLEOTIDE SEQUENCE [LARGE SCALE GENOMIC DNA]</scope>
    <source>
        <strain evidence="1 2">QF108-045</strain>
    </source>
</reference>
<keyword evidence="2" id="KW-1185">Reference proteome</keyword>
<organism evidence="1 2">
    <name type="scientific">Bacillus shihchuchen</name>
    <dbReference type="NCBI Taxonomy" id="3036942"/>
    <lineage>
        <taxon>Bacteria</taxon>
        <taxon>Bacillati</taxon>
        <taxon>Bacillota</taxon>
        <taxon>Bacilli</taxon>
        <taxon>Bacillales</taxon>
        <taxon>Bacillaceae</taxon>
        <taxon>Bacillus</taxon>
        <taxon>Bacillus cereus group</taxon>
    </lineage>
</organism>
<protein>
    <submittedName>
        <fullName evidence="1">Sporulation protein YqfD</fullName>
    </submittedName>
</protein>